<evidence type="ECO:0000313" key="1">
    <source>
        <dbReference type="EMBL" id="MFD1400138.1"/>
    </source>
</evidence>
<gene>
    <name evidence="1" type="ORF">ACFQ41_12540</name>
</gene>
<dbReference type="EMBL" id="JBHTOA010000048">
    <property type="protein sequence ID" value="MFD1400138.1"/>
    <property type="molecule type" value="Genomic_DNA"/>
</dbReference>
<proteinExistence type="predicted"/>
<comment type="caution">
    <text evidence="1">The sequence shown here is derived from an EMBL/GenBank/DDBJ whole genome shotgun (WGS) entry which is preliminary data.</text>
</comment>
<name>A0ABW4BJN7_9LACO</name>
<reference evidence="2" key="1">
    <citation type="journal article" date="2019" name="Int. J. Syst. Evol. Microbiol.">
        <title>The Global Catalogue of Microorganisms (GCM) 10K type strain sequencing project: providing services to taxonomists for standard genome sequencing and annotation.</title>
        <authorList>
            <consortium name="The Broad Institute Genomics Platform"/>
            <consortium name="The Broad Institute Genome Sequencing Center for Infectious Disease"/>
            <person name="Wu L."/>
            <person name="Ma J."/>
        </authorList>
    </citation>
    <scope>NUCLEOTIDE SEQUENCE [LARGE SCALE GENOMIC DNA]</scope>
    <source>
        <strain evidence="2">CCM 9110</strain>
    </source>
</reference>
<dbReference type="Gene3D" id="3.30.450.150">
    <property type="entry name" value="Haem-degrading domain"/>
    <property type="match status" value="1"/>
</dbReference>
<organism evidence="1 2">
    <name type="scientific">Lacticaseibacillus suilingensis</name>
    <dbReference type="NCBI Taxonomy" id="2799577"/>
    <lineage>
        <taxon>Bacteria</taxon>
        <taxon>Bacillati</taxon>
        <taxon>Bacillota</taxon>
        <taxon>Bacilli</taxon>
        <taxon>Lactobacillales</taxon>
        <taxon>Lactobacillaceae</taxon>
        <taxon>Lacticaseibacillus</taxon>
    </lineage>
</organism>
<dbReference type="InterPro" id="IPR005624">
    <property type="entry name" value="PduO/GlcC-like"/>
</dbReference>
<dbReference type="Pfam" id="PF03928">
    <property type="entry name" value="HbpS-like"/>
    <property type="match status" value="1"/>
</dbReference>
<dbReference type="RefSeq" id="WP_204118359.1">
    <property type="nucleotide sequence ID" value="NZ_BOLV01000004.1"/>
</dbReference>
<dbReference type="PANTHER" id="PTHR28255:SF1">
    <property type="entry name" value="UPF0303 PROTEIN YBR137W"/>
    <property type="match status" value="1"/>
</dbReference>
<accession>A0ABW4BJN7</accession>
<sequence length="149" mass="16994">MPTDQALQILEQQLTFKHFTSVDALRWAQIVVARVQADQLKPVALRVVLDDQIILQYLMPGRKDAGWVARKVYTVRQTHHSSLYTFLHREEAPYRDWQTDDRYAICGGGFPLVIDGELRGAFAISGLVHDQDHALLVASLQQLQKEEAK</sequence>
<dbReference type="PANTHER" id="PTHR28255">
    <property type="match status" value="1"/>
</dbReference>
<keyword evidence="2" id="KW-1185">Reference proteome</keyword>
<dbReference type="InterPro" id="IPR038084">
    <property type="entry name" value="PduO/GlcC-like_sf"/>
</dbReference>
<dbReference type="Proteomes" id="UP001597199">
    <property type="component" value="Unassembled WGS sequence"/>
</dbReference>
<evidence type="ECO:0000313" key="2">
    <source>
        <dbReference type="Proteomes" id="UP001597199"/>
    </source>
</evidence>
<dbReference type="SUPFAM" id="SSF143744">
    <property type="entry name" value="GlcG-like"/>
    <property type="match status" value="1"/>
</dbReference>
<dbReference type="InterPro" id="IPR010371">
    <property type="entry name" value="YBR137W-like"/>
</dbReference>
<protein>
    <submittedName>
        <fullName evidence="1">Heme-binding protein</fullName>
    </submittedName>
</protein>